<dbReference type="InterPro" id="IPR000524">
    <property type="entry name" value="Tscrpt_reg_HTH_GntR"/>
</dbReference>
<keyword evidence="3" id="KW-0804">Transcription</keyword>
<organism evidence="5 6">
    <name type="scientific">Longivirga aurantiaca</name>
    <dbReference type="NCBI Taxonomy" id="1837743"/>
    <lineage>
        <taxon>Bacteria</taxon>
        <taxon>Bacillati</taxon>
        <taxon>Actinomycetota</taxon>
        <taxon>Actinomycetes</taxon>
        <taxon>Sporichthyales</taxon>
        <taxon>Sporichthyaceae</taxon>
        <taxon>Longivirga</taxon>
    </lineage>
</organism>
<dbReference type="InterPro" id="IPR028978">
    <property type="entry name" value="Chorismate_lyase_/UTRA_dom_sf"/>
</dbReference>
<gene>
    <name evidence="5" type="ORF">ACFQGU_06320</name>
</gene>
<dbReference type="CDD" id="cd07377">
    <property type="entry name" value="WHTH_GntR"/>
    <property type="match status" value="1"/>
</dbReference>
<proteinExistence type="predicted"/>
<evidence type="ECO:0000256" key="2">
    <source>
        <dbReference type="ARBA" id="ARBA00023125"/>
    </source>
</evidence>
<dbReference type="Gene3D" id="3.40.1410.10">
    <property type="entry name" value="Chorismate lyase-like"/>
    <property type="match status" value="1"/>
</dbReference>
<dbReference type="SUPFAM" id="SSF46785">
    <property type="entry name" value="Winged helix' DNA-binding domain"/>
    <property type="match status" value="1"/>
</dbReference>
<dbReference type="Gene3D" id="1.10.10.10">
    <property type="entry name" value="Winged helix-like DNA-binding domain superfamily/Winged helix DNA-binding domain"/>
    <property type="match status" value="1"/>
</dbReference>
<dbReference type="SMART" id="SM00345">
    <property type="entry name" value="HTH_GNTR"/>
    <property type="match status" value="1"/>
</dbReference>
<dbReference type="SUPFAM" id="SSF64288">
    <property type="entry name" value="Chorismate lyase-like"/>
    <property type="match status" value="1"/>
</dbReference>
<reference evidence="6" key="1">
    <citation type="journal article" date="2019" name="Int. J. Syst. Evol. Microbiol.">
        <title>The Global Catalogue of Microorganisms (GCM) 10K type strain sequencing project: providing services to taxonomists for standard genome sequencing and annotation.</title>
        <authorList>
            <consortium name="The Broad Institute Genomics Platform"/>
            <consortium name="The Broad Institute Genome Sequencing Center for Infectious Disease"/>
            <person name="Wu L."/>
            <person name="Ma J."/>
        </authorList>
    </citation>
    <scope>NUCLEOTIDE SEQUENCE [LARGE SCALE GENOMIC DNA]</scope>
    <source>
        <strain evidence="6">CGMCC 4.7317</strain>
    </source>
</reference>
<evidence type="ECO:0000313" key="6">
    <source>
        <dbReference type="Proteomes" id="UP001596138"/>
    </source>
</evidence>
<dbReference type="Pfam" id="PF07702">
    <property type="entry name" value="UTRA"/>
    <property type="match status" value="1"/>
</dbReference>
<dbReference type="PANTHER" id="PTHR44846">
    <property type="entry name" value="MANNOSYL-D-GLYCERATE TRANSPORT/METABOLISM SYSTEM REPRESSOR MNGR-RELATED"/>
    <property type="match status" value="1"/>
</dbReference>
<evidence type="ECO:0000259" key="4">
    <source>
        <dbReference type="PROSITE" id="PS50949"/>
    </source>
</evidence>
<dbReference type="InterPro" id="IPR050679">
    <property type="entry name" value="Bact_HTH_transcr_reg"/>
</dbReference>
<dbReference type="Proteomes" id="UP001596138">
    <property type="component" value="Unassembled WGS sequence"/>
</dbReference>
<dbReference type="PROSITE" id="PS50949">
    <property type="entry name" value="HTH_GNTR"/>
    <property type="match status" value="1"/>
</dbReference>
<feature type="domain" description="HTH gntR-type" evidence="4">
    <location>
        <begin position="18"/>
        <end position="88"/>
    </location>
</feature>
<evidence type="ECO:0000256" key="3">
    <source>
        <dbReference type="ARBA" id="ARBA00023163"/>
    </source>
</evidence>
<dbReference type="InterPro" id="IPR036390">
    <property type="entry name" value="WH_DNA-bd_sf"/>
</dbReference>
<evidence type="ECO:0000256" key="1">
    <source>
        <dbReference type="ARBA" id="ARBA00023015"/>
    </source>
</evidence>
<keyword evidence="2" id="KW-0238">DNA-binding</keyword>
<dbReference type="SMART" id="SM00866">
    <property type="entry name" value="UTRA"/>
    <property type="match status" value="1"/>
</dbReference>
<evidence type="ECO:0000313" key="5">
    <source>
        <dbReference type="EMBL" id="MFC6237485.1"/>
    </source>
</evidence>
<keyword evidence="6" id="KW-1185">Reference proteome</keyword>
<comment type="caution">
    <text evidence="5">The sequence shown here is derived from an EMBL/GenBank/DDBJ whole genome shotgun (WGS) entry which is preliminary data.</text>
</comment>
<accession>A0ABW1SZP8</accession>
<dbReference type="InterPro" id="IPR036388">
    <property type="entry name" value="WH-like_DNA-bd_sf"/>
</dbReference>
<dbReference type="EMBL" id="JBHSTI010000008">
    <property type="protein sequence ID" value="MFC6237485.1"/>
    <property type="molecule type" value="Genomic_DNA"/>
</dbReference>
<sequence length="262" mass="27945">MTTDLPLAPLVIDRGSSEPMHVQIAAWLRAAISRGDLLPGRRLPGERDLAGILGVSRMTLRQALAELETSGELVRVAGRAGGAFIAEPRVEVDLTRLSGLTDQVRRAGRRAGARVLTARRLVPAAGVAASLGLAARAQAYEVVRVRSANGVPLALECSWFPARLFPGLTDHSLSGSMYGVLRSRYGRPPVSADEHLSPTLADLDSAAALGVEVGTPLMLVERTARDADGVAVEHARDLFRPDRVSFLVRRTPDAPTTLRALT</sequence>
<keyword evidence="1" id="KW-0805">Transcription regulation</keyword>
<dbReference type="PRINTS" id="PR00035">
    <property type="entry name" value="HTHGNTR"/>
</dbReference>
<dbReference type="Pfam" id="PF00392">
    <property type="entry name" value="GntR"/>
    <property type="match status" value="1"/>
</dbReference>
<dbReference type="RefSeq" id="WP_386764823.1">
    <property type="nucleotide sequence ID" value="NZ_JBHSTI010000008.1"/>
</dbReference>
<dbReference type="InterPro" id="IPR011663">
    <property type="entry name" value="UTRA"/>
</dbReference>
<protein>
    <submittedName>
        <fullName evidence="5">GntR family transcriptional regulator</fullName>
    </submittedName>
</protein>
<name>A0ABW1SZP8_9ACTN</name>
<dbReference type="PANTHER" id="PTHR44846:SF1">
    <property type="entry name" value="MANNOSYL-D-GLYCERATE TRANSPORT_METABOLISM SYSTEM REPRESSOR MNGR-RELATED"/>
    <property type="match status" value="1"/>
</dbReference>